<evidence type="ECO:0000313" key="1">
    <source>
        <dbReference type="EMBL" id="CEN60309.1"/>
    </source>
</evidence>
<dbReference type="STRING" id="454130.A0A0U5GPN9"/>
<gene>
    <name evidence="1" type="ORF">ASPCAL02750</name>
</gene>
<dbReference type="GO" id="GO:0009116">
    <property type="term" value="P:nucleoside metabolic process"/>
    <property type="evidence" value="ECO:0007669"/>
    <property type="project" value="InterPro"/>
</dbReference>
<sequence length="318" mass="35093">MSIKSVPLIKQSPPRLAHHDYTVGWICALPQEQAAATVMLDELHENLANPIGDHNTYTLGSIGSHNVVSWWVSAAALLPKFDWVTLSWAPPSGQWPGLVQWDFGKTESEGFKRIGALNNPPAPLLTALSNLEARHQVEGSRIRHHLDVVESKGKKLALRFTRRDHLHDPLDASILTFLGFLLGRWAYTPPRANGQGAKIESLEEPKVHYGLIASGNQVIKDARYRDSLNTSLGGEILCIEMEAAGVANNFPCLAIHGICDYADEGKNKDWQEYAAGVAAAFTKELLVVQPIELNRERSVKDVLDQGSISTLFKGFRHV</sequence>
<dbReference type="GO" id="GO:0003824">
    <property type="term" value="F:catalytic activity"/>
    <property type="evidence" value="ECO:0007669"/>
    <property type="project" value="InterPro"/>
</dbReference>
<dbReference type="AlphaFoldDB" id="A0A0U5GPN9"/>
<dbReference type="Gene3D" id="3.40.50.1580">
    <property type="entry name" value="Nucleoside phosphorylase domain"/>
    <property type="match status" value="2"/>
</dbReference>
<dbReference type="PANTHER" id="PTHR46082">
    <property type="entry name" value="ATP/GTP-BINDING PROTEIN-RELATED"/>
    <property type="match status" value="1"/>
</dbReference>
<dbReference type="EMBL" id="CDMC01000002">
    <property type="protein sequence ID" value="CEN60309.1"/>
    <property type="molecule type" value="Genomic_DNA"/>
</dbReference>
<reference evidence="2" key="1">
    <citation type="journal article" date="2016" name="Genome Announc.">
        <title>Draft genome sequences of fungus Aspergillus calidoustus.</title>
        <authorList>
            <person name="Horn F."/>
            <person name="Linde J."/>
            <person name="Mattern D.J."/>
            <person name="Walther G."/>
            <person name="Guthke R."/>
            <person name="Scherlach K."/>
            <person name="Martin K."/>
            <person name="Brakhage A.A."/>
            <person name="Petzke L."/>
            <person name="Valiante V."/>
        </authorList>
    </citation>
    <scope>NUCLEOTIDE SEQUENCE [LARGE SCALE GENOMIC DNA]</scope>
    <source>
        <strain evidence="2">SF006504</strain>
    </source>
</reference>
<dbReference type="InterPro" id="IPR053137">
    <property type="entry name" value="NLR-like"/>
</dbReference>
<accession>A0A0U5GPN9</accession>
<dbReference type="InterPro" id="IPR035994">
    <property type="entry name" value="Nucleoside_phosphorylase_sf"/>
</dbReference>
<organism evidence="1 2">
    <name type="scientific">Aspergillus calidoustus</name>
    <dbReference type="NCBI Taxonomy" id="454130"/>
    <lineage>
        <taxon>Eukaryota</taxon>
        <taxon>Fungi</taxon>
        <taxon>Dikarya</taxon>
        <taxon>Ascomycota</taxon>
        <taxon>Pezizomycotina</taxon>
        <taxon>Eurotiomycetes</taxon>
        <taxon>Eurotiomycetidae</taxon>
        <taxon>Eurotiales</taxon>
        <taxon>Aspergillaceae</taxon>
        <taxon>Aspergillus</taxon>
        <taxon>Aspergillus subgen. Nidulantes</taxon>
    </lineage>
</organism>
<evidence type="ECO:0000313" key="2">
    <source>
        <dbReference type="Proteomes" id="UP000054771"/>
    </source>
</evidence>
<evidence type="ECO:0008006" key="3">
    <source>
        <dbReference type="Google" id="ProtNLM"/>
    </source>
</evidence>
<protein>
    <recommendedName>
        <fullName evidence="3">Nucleoside phosphorylase domain-containing protein</fullName>
    </recommendedName>
</protein>
<dbReference type="Proteomes" id="UP000054771">
    <property type="component" value="Unassembled WGS sequence"/>
</dbReference>
<dbReference type="OMA" id="MMIHCGL"/>
<dbReference type="OrthoDB" id="1577640at2759"/>
<dbReference type="PANTHER" id="PTHR46082:SF11">
    <property type="entry name" value="AAA+ ATPASE DOMAIN-CONTAINING PROTEIN-RELATED"/>
    <property type="match status" value="1"/>
</dbReference>
<name>A0A0U5GPN9_ASPCI</name>
<proteinExistence type="predicted"/>
<dbReference type="SUPFAM" id="SSF53167">
    <property type="entry name" value="Purine and uridine phosphorylases"/>
    <property type="match status" value="1"/>
</dbReference>
<keyword evidence="2" id="KW-1185">Reference proteome</keyword>